<organism evidence="11 12">
    <name type="scientific">Cyanidiococcus yangmingshanensis</name>
    <dbReference type="NCBI Taxonomy" id="2690220"/>
    <lineage>
        <taxon>Eukaryota</taxon>
        <taxon>Rhodophyta</taxon>
        <taxon>Bangiophyceae</taxon>
        <taxon>Cyanidiales</taxon>
        <taxon>Cyanidiaceae</taxon>
        <taxon>Cyanidiococcus</taxon>
    </lineage>
</organism>
<dbReference type="PANTHER" id="PTHR11556">
    <property type="entry name" value="FRUCTOSE-1,6-BISPHOSPHATASE-RELATED"/>
    <property type="match status" value="1"/>
</dbReference>
<dbReference type="CDD" id="cd00354">
    <property type="entry name" value="FBPase"/>
    <property type="match status" value="1"/>
</dbReference>
<evidence type="ECO:0000256" key="8">
    <source>
        <dbReference type="RuleBase" id="RU000508"/>
    </source>
</evidence>
<dbReference type="EMBL" id="VWRR01000015">
    <property type="protein sequence ID" value="KAF6001194.1"/>
    <property type="molecule type" value="Genomic_DNA"/>
</dbReference>
<dbReference type="PRINTS" id="PR00115">
    <property type="entry name" value="F16BPHPHTASE"/>
</dbReference>
<feature type="domain" description="Fructose-1-6-bisphosphatase class 1 C-terminal" evidence="10">
    <location>
        <begin position="220"/>
        <end position="347"/>
    </location>
</feature>
<dbReference type="EC" id="3.1.3.11" evidence="3"/>
<dbReference type="GO" id="GO:0006094">
    <property type="term" value="P:gluconeogenesis"/>
    <property type="evidence" value="ECO:0007669"/>
    <property type="project" value="TreeGrafter"/>
</dbReference>
<evidence type="ECO:0000256" key="1">
    <source>
        <dbReference type="ARBA" id="ARBA00001273"/>
    </source>
</evidence>
<keyword evidence="12" id="KW-1185">Reference proteome</keyword>
<gene>
    <name evidence="11" type="ORF">F1559_000788</name>
</gene>
<evidence type="ECO:0000256" key="5">
    <source>
        <dbReference type="ARBA" id="ARBA00022801"/>
    </source>
</evidence>
<dbReference type="InterPro" id="IPR044015">
    <property type="entry name" value="FBPase_C_dom"/>
</dbReference>
<feature type="domain" description="Fructose-1-6-bisphosphatase class I N-terminal" evidence="9">
    <location>
        <begin position="39"/>
        <end position="212"/>
    </location>
</feature>
<dbReference type="InterPro" id="IPR033391">
    <property type="entry name" value="FBPase_N"/>
</dbReference>
<dbReference type="GO" id="GO:0006000">
    <property type="term" value="P:fructose metabolic process"/>
    <property type="evidence" value="ECO:0007669"/>
    <property type="project" value="TreeGrafter"/>
</dbReference>
<evidence type="ECO:0000256" key="6">
    <source>
        <dbReference type="ARBA" id="ARBA00023277"/>
    </source>
</evidence>
<evidence type="ECO:0000313" key="11">
    <source>
        <dbReference type="EMBL" id="KAF6001194.1"/>
    </source>
</evidence>
<evidence type="ECO:0000256" key="3">
    <source>
        <dbReference type="ARBA" id="ARBA00013093"/>
    </source>
</evidence>
<comment type="pathway">
    <text evidence="7">Carbohydrate biosynthesis.</text>
</comment>
<dbReference type="Pfam" id="PF00316">
    <property type="entry name" value="FBPase"/>
    <property type="match status" value="1"/>
</dbReference>
<dbReference type="Proteomes" id="UP000530660">
    <property type="component" value="Unassembled WGS sequence"/>
</dbReference>
<proteinExistence type="inferred from homology"/>
<dbReference type="InterPro" id="IPR000146">
    <property type="entry name" value="FBPase_class-1"/>
</dbReference>
<evidence type="ECO:0000256" key="4">
    <source>
        <dbReference type="ARBA" id="ARBA00022490"/>
    </source>
</evidence>
<reference evidence="11 12" key="1">
    <citation type="journal article" date="2020" name="J. Phycol.">
        <title>Comparative genome analysis reveals Cyanidiococcus gen. nov., a new extremophilic red algal genus sister to Cyanidioschyzon (Cyanidioschyzonaceae, Rhodophyta).</title>
        <authorList>
            <person name="Liu S.-L."/>
            <person name="Chiang Y.-R."/>
            <person name="Yoon H.S."/>
            <person name="Fu H.-Y."/>
        </authorList>
    </citation>
    <scope>NUCLEOTIDE SEQUENCE [LARGE SCALE GENOMIC DNA]</scope>
    <source>
        <strain evidence="11 12">THAL066</strain>
    </source>
</reference>
<comment type="similarity">
    <text evidence="2 8">Belongs to the FBPase class 1 family.</text>
</comment>
<evidence type="ECO:0000256" key="2">
    <source>
        <dbReference type="ARBA" id="ARBA00010941"/>
    </source>
</evidence>
<dbReference type="GO" id="GO:0006002">
    <property type="term" value="P:fructose 6-phosphate metabolic process"/>
    <property type="evidence" value="ECO:0007669"/>
    <property type="project" value="TreeGrafter"/>
</dbReference>
<name>A0A7J7IER9_9RHOD</name>
<keyword evidence="5 8" id="KW-0378">Hydrolase</keyword>
<sequence length="406" mass="44863">MGLGNTSILQYLMKLRHALHALENVECSATEDRRSLPVFDAWMDLVAVFSAVSVAAKRVGAMVRRAGLPPGSSRVAGEWSAMKMEQEANRIWIDELSASQRSCLLVSEDLPELLVLDEETQGKFVVVFDPLTGRANPPCTEMGAIFGIFRQLSYGGTKEHSPDWRDALQPARQLVCAGYVLYGPSVVLYSSFGAGVQGFTLDGAMNDWVLTQQQVRIPFCGHRYSLDEGFESLWDGELRDAVRRFKLSVCLNGERRSLRRTGSMVADLHRVMVDGGVVLYPTHADGPRGQLKVLYEAGPLAFLVEQAGGRAIDGKRSLLDVRPAALHDHVPAYMGSVDDIELLEQLLRKVDRDPMFQLRRSISIQEGMLKRNAASDEHHAESSWEPFEEGGGILASALPLLHEDDS</sequence>
<dbReference type="GO" id="GO:0005986">
    <property type="term" value="P:sucrose biosynthetic process"/>
    <property type="evidence" value="ECO:0007669"/>
    <property type="project" value="TreeGrafter"/>
</dbReference>
<dbReference type="GO" id="GO:0042132">
    <property type="term" value="F:fructose 1,6-bisphosphate 1-phosphatase activity"/>
    <property type="evidence" value="ECO:0007669"/>
    <property type="project" value="UniProtKB-EC"/>
</dbReference>
<comment type="catalytic activity">
    <reaction evidence="1">
        <text>beta-D-fructose 1,6-bisphosphate + H2O = beta-D-fructose 6-phosphate + phosphate</text>
        <dbReference type="Rhea" id="RHEA:11064"/>
        <dbReference type="ChEBI" id="CHEBI:15377"/>
        <dbReference type="ChEBI" id="CHEBI:32966"/>
        <dbReference type="ChEBI" id="CHEBI:43474"/>
        <dbReference type="ChEBI" id="CHEBI:57634"/>
        <dbReference type="EC" id="3.1.3.11"/>
    </reaction>
</comment>
<dbReference type="Gene3D" id="3.30.540.10">
    <property type="entry name" value="Fructose-1,6-Bisphosphatase, subunit A, domain 1"/>
    <property type="match status" value="1"/>
</dbReference>
<evidence type="ECO:0000313" key="12">
    <source>
        <dbReference type="Proteomes" id="UP000530660"/>
    </source>
</evidence>
<dbReference type="OrthoDB" id="3855at2759"/>
<evidence type="ECO:0000259" key="9">
    <source>
        <dbReference type="Pfam" id="PF00316"/>
    </source>
</evidence>
<evidence type="ECO:0000259" key="10">
    <source>
        <dbReference type="Pfam" id="PF18913"/>
    </source>
</evidence>
<dbReference type="HAMAP" id="MF_01855">
    <property type="entry name" value="FBPase_class1"/>
    <property type="match status" value="1"/>
</dbReference>
<comment type="caution">
    <text evidence="11">The sequence shown here is derived from an EMBL/GenBank/DDBJ whole genome shotgun (WGS) entry which is preliminary data.</text>
</comment>
<dbReference type="GO" id="GO:0030388">
    <property type="term" value="P:fructose 1,6-bisphosphate metabolic process"/>
    <property type="evidence" value="ECO:0007669"/>
    <property type="project" value="TreeGrafter"/>
</dbReference>
<protein>
    <recommendedName>
        <fullName evidence="3">fructose-bisphosphatase</fullName>
        <ecNumber evidence="3">3.1.3.11</ecNumber>
    </recommendedName>
</protein>
<accession>A0A7J7IER9</accession>
<dbReference type="SUPFAM" id="SSF56655">
    <property type="entry name" value="Carbohydrate phosphatase"/>
    <property type="match status" value="1"/>
</dbReference>
<dbReference type="GO" id="GO:0005737">
    <property type="term" value="C:cytoplasm"/>
    <property type="evidence" value="ECO:0007669"/>
    <property type="project" value="TreeGrafter"/>
</dbReference>
<evidence type="ECO:0000256" key="7">
    <source>
        <dbReference type="ARBA" id="ARBA00024331"/>
    </source>
</evidence>
<keyword evidence="4" id="KW-0963">Cytoplasm</keyword>
<dbReference type="Pfam" id="PF18913">
    <property type="entry name" value="FBPase_C"/>
    <property type="match status" value="1"/>
</dbReference>
<keyword evidence="6 8" id="KW-0119">Carbohydrate metabolism</keyword>
<dbReference type="AlphaFoldDB" id="A0A7J7IER9"/>
<dbReference type="Gene3D" id="3.40.190.80">
    <property type="match status" value="1"/>
</dbReference>
<dbReference type="PANTHER" id="PTHR11556:SF35">
    <property type="entry name" value="SEDOHEPTULOSE-1,7-BISPHOSPHATASE, CHLOROPLASTIC"/>
    <property type="match status" value="1"/>
</dbReference>
<dbReference type="InterPro" id="IPR028343">
    <property type="entry name" value="FBPtase"/>
</dbReference>